<accession>A0A3B1A1K3</accession>
<organism evidence="1">
    <name type="scientific">hydrothermal vent metagenome</name>
    <dbReference type="NCBI Taxonomy" id="652676"/>
    <lineage>
        <taxon>unclassified sequences</taxon>
        <taxon>metagenomes</taxon>
        <taxon>ecological metagenomes</taxon>
    </lineage>
</organism>
<gene>
    <name evidence="1" type="ORF">MNBD_GAMMA22-2861</name>
</gene>
<protein>
    <submittedName>
        <fullName evidence="1">Uncharacterized protein</fullName>
    </submittedName>
</protein>
<proteinExistence type="predicted"/>
<name>A0A3B1A1K3_9ZZZZ</name>
<dbReference type="EMBL" id="UOFS01000040">
    <property type="protein sequence ID" value="VAW99618.1"/>
    <property type="molecule type" value="Genomic_DNA"/>
</dbReference>
<reference evidence="1" key="1">
    <citation type="submission" date="2018-06" db="EMBL/GenBank/DDBJ databases">
        <authorList>
            <person name="Zhirakovskaya E."/>
        </authorList>
    </citation>
    <scope>NUCLEOTIDE SEQUENCE</scope>
</reference>
<sequence>MILRYTSIKKALVIPAILVFGLCFTLITSKSYAKQDSSIDIAVKELRSKTKGKIISADTVLVDNVQKHRIKVLLPNGIVKVFFKAIK</sequence>
<dbReference type="AlphaFoldDB" id="A0A3B1A1K3"/>
<evidence type="ECO:0000313" key="1">
    <source>
        <dbReference type="EMBL" id="VAW99618.1"/>
    </source>
</evidence>